<dbReference type="AlphaFoldDB" id="A0A378WFW4"/>
<reference evidence="1 2" key="1">
    <citation type="submission" date="2018-06" db="EMBL/GenBank/DDBJ databases">
        <authorList>
            <consortium name="Pathogen Informatics"/>
            <person name="Doyle S."/>
        </authorList>
    </citation>
    <scope>NUCLEOTIDE SEQUENCE [LARGE SCALE GENOMIC DNA]</scope>
    <source>
        <strain evidence="1 2">NCTC1542</strain>
    </source>
</reference>
<gene>
    <name evidence="1" type="ORF">NCTC1542_07037</name>
</gene>
<evidence type="ECO:0000313" key="2">
    <source>
        <dbReference type="Proteomes" id="UP000255389"/>
    </source>
</evidence>
<dbReference type="Proteomes" id="UP000255389">
    <property type="component" value="Unassembled WGS sequence"/>
</dbReference>
<name>A0A378WFW4_MYCFO</name>
<organism evidence="1 2">
    <name type="scientific">Mycolicibacterium fortuitum</name>
    <name type="common">Mycobacterium fortuitum</name>
    <dbReference type="NCBI Taxonomy" id="1766"/>
    <lineage>
        <taxon>Bacteria</taxon>
        <taxon>Bacillati</taxon>
        <taxon>Actinomycetota</taxon>
        <taxon>Actinomycetes</taxon>
        <taxon>Mycobacteriales</taxon>
        <taxon>Mycobacteriaceae</taxon>
        <taxon>Mycolicibacterium</taxon>
    </lineage>
</organism>
<protein>
    <submittedName>
        <fullName evidence="1">Uncharacterized protein</fullName>
    </submittedName>
</protein>
<sequence length="156" mass="17071">MMREHHRKGLDALAPLVESLLLDFLQYVSERVQPVAHVYYAGLLLKKKSPKGYLLSSSTGGGSYSLYLLTPDARVFRALGKDGGKHSAVYYPLRDALKEGLSIGSERHLAVGLAHGNGYELRLNSSHGEYTTDVADALARVARTLVENGGYLTPKR</sequence>
<accession>A0A378WFW4</accession>
<dbReference type="EMBL" id="UGQY01000006">
    <property type="protein sequence ID" value="SUA31682.1"/>
    <property type="molecule type" value="Genomic_DNA"/>
</dbReference>
<evidence type="ECO:0000313" key="1">
    <source>
        <dbReference type="EMBL" id="SUA31682.1"/>
    </source>
</evidence>
<proteinExistence type="predicted"/>